<dbReference type="RefSeq" id="YP_009345767.1">
    <property type="nucleotide sequence ID" value="NC_033780.2"/>
</dbReference>
<accession>A0A1S5YE58</accession>
<proteinExistence type="predicted"/>
<sequence>MQRALLLNVIVGEGALVVELLAGEYQALLVRGNALLVHDFLLQRRHSVARLHLHRYRFTRQRLYENLHVIDGSRALTRQI</sequence>
<keyword evidence="2" id="KW-1185">Reference proteome</keyword>
<dbReference type="GeneID" id="39105880"/>
<evidence type="ECO:0000313" key="1">
    <source>
        <dbReference type="EMBL" id="AQQ80316.1"/>
    </source>
</evidence>
<dbReference type="KEGG" id="vg:39105880"/>
<dbReference type="EMBL" id="KX855660">
    <property type="protein sequence ID" value="AQQ80316.1"/>
    <property type="molecule type" value="Genomic_DNA"/>
</dbReference>
<dbReference type="Proteomes" id="UP000203651">
    <property type="component" value="Segment"/>
</dbReference>
<organism evidence="1 2">
    <name type="scientific">Betabaculovirus altermyunipunctae</name>
    <dbReference type="NCBI Taxonomy" id="3051996"/>
    <lineage>
        <taxon>Viruses</taxon>
        <taxon>Viruses incertae sedis</taxon>
        <taxon>Naldaviricetes</taxon>
        <taxon>Lefavirales</taxon>
        <taxon>Baculoviridae</taxon>
        <taxon>Betabaculovirus</taxon>
    </lineage>
</organism>
<evidence type="ECO:0000313" key="2">
    <source>
        <dbReference type="Proteomes" id="UP000203651"/>
    </source>
</evidence>
<reference evidence="1 2" key="1">
    <citation type="journal article" date="2017" name="PLoS ONE">
        <title>The Complete Genome Sequence of a Second Distinct Betabaculovirus from the True Armyworm, Mythimna unipuncta.</title>
        <authorList>
            <person name="Harrison R.L."/>
            <person name="Rowley D.L."/>
            <person name="Mowery J."/>
            <person name="Bauchan G.R."/>
            <person name="Theilmann D.A."/>
            <person name="Rohrmann G.F."/>
            <person name="Erlandson M.A."/>
        </authorList>
    </citation>
    <scope>NUCLEOTIDE SEQUENCE [LARGE SCALE GENOMIC DNA]</scope>
    <source>
        <strain evidence="1">MyunGV#8</strain>
    </source>
</reference>
<name>A0A1S5YE58_9BBAC</name>
<protein>
    <submittedName>
        <fullName evidence="1">ORF49</fullName>
    </submittedName>
</protein>